<dbReference type="Proteomes" id="UP000278855">
    <property type="component" value="Unassembled WGS sequence"/>
</dbReference>
<reference evidence="5" key="2">
    <citation type="submission" date="2018-11" db="EMBL/GenBank/DDBJ databases">
        <title>Shewanella sp. R106.</title>
        <authorList>
            <person name="Hwang Y.J."/>
            <person name="Hwang C.Y."/>
        </authorList>
    </citation>
    <scope>NUCLEOTIDE SEQUENCE [LARGE SCALE GENOMIC DNA]</scope>
    <source>
        <strain evidence="5">R106</strain>
    </source>
</reference>
<name>A0A3N4DN89_9GAMM</name>
<evidence type="ECO:0000313" key="4">
    <source>
        <dbReference type="Proteomes" id="UP000273778"/>
    </source>
</evidence>
<reference evidence="3" key="3">
    <citation type="submission" date="2018-11" db="EMBL/GenBank/DDBJ databases">
        <authorList>
            <person name="Hwang Y.J."/>
            <person name="Hwang C.Y."/>
        </authorList>
    </citation>
    <scope>NUCLEOTIDE SEQUENCE</scope>
    <source>
        <strain evidence="3">R106</strain>
    </source>
</reference>
<protein>
    <submittedName>
        <fullName evidence="3">DUF2063 domain-containing protein</fullName>
    </submittedName>
</protein>
<sequence>MTLQVWQEQLTRYVQPKTDNALQASPQILTSTYAQKRMETYRGNYTSGLVNMLFISYPQVAKLVGNSCFTQLATDFVKQTSFTQDNIDQYGNTFPDFIEYCLTHHKTLASVPYLADVARLDWICIQSYYAKPREIFQFDAFGQLSQQQQLLCKFNLVDDINPLISVWPLVDLWRFL</sequence>
<dbReference type="InterPro" id="IPR018640">
    <property type="entry name" value="DUF2063"/>
</dbReference>
<accession>A0A3N4DN89</accession>
<dbReference type="EMBL" id="CP034073">
    <property type="protein sequence ID" value="AZG36283.1"/>
    <property type="molecule type" value="Genomic_DNA"/>
</dbReference>
<evidence type="ECO:0000313" key="3">
    <source>
        <dbReference type="EMBL" id="RPA27379.1"/>
    </source>
</evidence>
<evidence type="ECO:0000313" key="2">
    <source>
        <dbReference type="EMBL" id="AZG36283.1"/>
    </source>
</evidence>
<evidence type="ECO:0000313" key="5">
    <source>
        <dbReference type="Proteomes" id="UP000278855"/>
    </source>
</evidence>
<dbReference type="EMBL" id="RKKB01000013">
    <property type="protein sequence ID" value="RPA27379.1"/>
    <property type="molecule type" value="Genomic_DNA"/>
</dbReference>
<dbReference type="Pfam" id="PF09836">
    <property type="entry name" value="DUF2063"/>
    <property type="match status" value="1"/>
</dbReference>
<gene>
    <name evidence="3" type="ORF">EGC77_17570</name>
    <name evidence="2" type="ORF">EGC80_16300</name>
</gene>
<dbReference type="Gene3D" id="1.10.150.690">
    <property type="entry name" value="DUF2063"/>
    <property type="match status" value="1"/>
</dbReference>
<feature type="domain" description="Putative DNA-binding" evidence="1">
    <location>
        <begin position="6"/>
        <end position="98"/>
    </location>
</feature>
<keyword evidence="4" id="KW-1185">Reference proteome</keyword>
<proteinExistence type="predicted"/>
<dbReference type="RefSeq" id="WP_124013736.1">
    <property type="nucleotide sequence ID" value="NZ_CP034073.1"/>
</dbReference>
<evidence type="ECO:0000259" key="1">
    <source>
        <dbReference type="Pfam" id="PF09836"/>
    </source>
</evidence>
<dbReference type="InterPro" id="IPR044922">
    <property type="entry name" value="DUF2063_N_sf"/>
</dbReference>
<organism evidence="3 5">
    <name type="scientific">Shewanella psychromarinicola</name>
    <dbReference type="NCBI Taxonomy" id="2487742"/>
    <lineage>
        <taxon>Bacteria</taxon>
        <taxon>Pseudomonadati</taxon>
        <taxon>Pseudomonadota</taxon>
        <taxon>Gammaproteobacteria</taxon>
        <taxon>Alteromonadales</taxon>
        <taxon>Shewanellaceae</taxon>
        <taxon>Shewanella</taxon>
    </lineage>
</organism>
<dbReference type="OrthoDB" id="4146344at2"/>
<reference evidence="2 4" key="1">
    <citation type="submission" date="2018-11" db="EMBL/GenBank/DDBJ databases">
        <title>Shewanella sp. M2.</title>
        <authorList>
            <person name="Hwang Y.J."/>
            <person name="Hwang C.Y."/>
        </authorList>
    </citation>
    <scope>NUCLEOTIDE SEQUENCE [LARGE SCALE GENOMIC DNA]</scope>
    <source>
        <strain evidence="2 4">M2</strain>
    </source>
</reference>
<dbReference type="Proteomes" id="UP000273778">
    <property type="component" value="Chromosome"/>
</dbReference>
<dbReference type="AlphaFoldDB" id="A0A3N4DN89"/>
<dbReference type="KEGG" id="spsr:EGC80_16300"/>